<evidence type="ECO:0000259" key="1">
    <source>
        <dbReference type="Pfam" id="PF07727"/>
    </source>
</evidence>
<dbReference type="Proteomes" id="UP001187471">
    <property type="component" value="Unassembled WGS sequence"/>
</dbReference>
<name>A0AA88R0W4_9ASTE</name>
<reference evidence="2" key="1">
    <citation type="submission" date="2022-12" db="EMBL/GenBank/DDBJ databases">
        <title>Draft genome assemblies for two species of Escallonia (Escalloniales).</title>
        <authorList>
            <person name="Chanderbali A."/>
            <person name="Dervinis C."/>
            <person name="Anghel I."/>
            <person name="Soltis D."/>
            <person name="Soltis P."/>
            <person name="Zapata F."/>
        </authorList>
    </citation>
    <scope>NUCLEOTIDE SEQUENCE</scope>
    <source>
        <strain evidence="2">UCBG92.1500</strain>
        <tissue evidence="2">Leaf</tissue>
    </source>
</reference>
<sequence>MIKDFRKEMMKKYEMNDMGLLKHFLGMEIHQDDEGVFICQKNYAEKVLKKFRMYGCNPKATPLIVGEKLKKEDGGSKANATFYRSINFISDQFRTYLTRMIIESESEMVSRLSHWFNAEQHQVTPLSPDPKAS</sequence>
<accession>A0AA88R0W4</accession>
<organism evidence="2 3">
    <name type="scientific">Escallonia rubra</name>
    <dbReference type="NCBI Taxonomy" id="112253"/>
    <lineage>
        <taxon>Eukaryota</taxon>
        <taxon>Viridiplantae</taxon>
        <taxon>Streptophyta</taxon>
        <taxon>Embryophyta</taxon>
        <taxon>Tracheophyta</taxon>
        <taxon>Spermatophyta</taxon>
        <taxon>Magnoliopsida</taxon>
        <taxon>eudicotyledons</taxon>
        <taxon>Gunneridae</taxon>
        <taxon>Pentapetalae</taxon>
        <taxon>asterids</taxon>
        <taxon>campanulids</taxon>
        <taxon>Escalloniales</taxon>
        <taxon>Escalloniaceae</taxon>
        <taxon>Escallonia</taxon>
    </lineage>
</organism>
<feature type="domain" description="Reverse transcriptase Ty1/copia-type" evidence="1">
    <location>
        <begin position="1"/>
        <end position="64"/>
    </location>
</feature>
<protein>
    <recommendedName>
        <fullName evidence="1">Reverse transcriptase Ty1/copia-type domain-containing protein</fullName>
    </recommendedName>
</protein>
<dbReference type="EMBL" id="JAVXUO010001813">
    <property type="protein sequence ID" value="KAK2978867.1"/>
    <property type="molecule type" value="Genomic_DNA"/>
</dbReference>
<evidence type="ECO:0000313" key="2">
    <source>
        <dbReference type="EMBL" id="KAK2978867.1"/>
    </source>
</evidence>
<comment type="caution">
    <text evidence="2">The sequence shown here is derived from an EMBL/GenBank/DDBJ whole genome shotgun (WGS) entry which is preliminary data.</text>
</comment>
<evidence type="ECO:0000313" key="3">
    <source>
        <dbReference type="Proteomes" id="UP001187471"/>
    </source>
</evidence>
<proteinExistence type="predicted"/>
<dbReference type="InterPro" id="IPR013103">
    <property type="entry name" value="RVT_2"/>
</dbReference>
<dbReference type="AlphaFoldDB" id="A0AA88R0W4"/>
<dbReference type="Pfam" id="PF07727">
    <property type="entry name" value="RVT_2"/>
    <property type="match status" value="1"/>
</dbReference>
<keyword evidence="3" id="KW-1185">Reference proteome</keyword>
<gene>
    <name evidence="2" type="ORF">RJ640_030916</name>
</gene>